<reference evidence="1" key="1">
    <citation type="submission" date="2023-10" db="EMBL/GenBank/DDBJ databases">
        <authorList>
            <person name="Chen Y."/>
            <person name="Shah S."/>
            <person name="Dougan E. K."/>
            <person name="Thang M."/>
            <person name="Chan C."/>
        </authorList>
    </citation>
    <scope>NUCLEOTIDE SEQUENCE [LARGE SCALE GENOMIC DNA]</scope>
</reference>
<name>A0ABN9WC78_9DINO</name>
<dbReference type="Proteomes" id="UP001189429">
    <property type="component" value="Unassembled WGS sequence"/>
</dbReference>
<gene>
    <name evidence="1" type="ORF">PCOR1329_LOCUS65994</name>
</gene>
<keyword evidence="2" id="KW-1185">Reference proteome</keyword>
<evidence type="ECO:0000313" key="1">
    <source>
        <dbReference type="EMBL" id="CAK0883912.1"/>
    </source>
</evidence>
<sequence length="293" mass="32198">MRVAPDDLLLVPSWAVVLERPRVLLLRDLPRGRGPWSSHQRRLLRTRALAGLHASVWERWGTPRSLADEALPWAPLGTGFARRGGAASAATKGEQKAAKGLSVKDKRLRELLALTLEQTLGNTQKVRMTEGILLDTTMSPKSHKLVQATQEEQGAFAQRVGSCRKAEIDNPVLEPLGPPHAMIFAALVETAAALEACGGENQKSMLKPSENIIACGKAEDAEQLARMCRPQETTQDDQTNVVLAVQMSVDWRCALIDGLRQAGRRRLRGAAPAGRMEEELQEWTEWLEANLIA</sequence>
<organism evidence="1 2">
    <name type="scientific">Prorocentrum cordatum</name>
    <dbReference type="NCBI Taxonomy" id="2364126"/>
    <lineage>
        <taxon>Eukaryota</taxon>
        <taxon>Sar</taxon>
        <taxon>Alveolata</taxon>
        <taxon>Dinophyceae</taxon>
        <taxon>Prorocentrales</taxon>
        <taxon>Prorocentraceae</taxon>
        <taxon>Prorocentrum</taxon>
    </lineage>
</organism>
<comment type="caution">
    <text evidence="1">The sequence shown here is derived from an EMBL/GenBank/DDBJ whole genome shotgun (WGS) entry which is preliminary data.</text>
</comment>
<protein>
    <submittedName>
        <fullName evidence="1">Uncharacterized protein</fullName>
    </submittedName>
</protein>
<evidence type="ECO:0000313" key="2">
    <source>
        <dbReference type="Proteomes" id="UP001189429"/>
    </source>
</evidence>
<accession>A0ABN9WC78</accession>
<proteinExistence type="predicted"/>
<dbReference type="EMBL" id="CAUYUJ010018482">
    <property type="protein sequence ID" value="CAK0883912.1"/>
    <property type="molecule type" value="Genomic_DNA"/>
</dbReference>